<dbReference type="PANTHER" id="PTHR12480:SF32">
    <property type="entry name" value="BIFUNCTIONAL ARGININE DEMETHYLASE AND LYSYL-HYDROXYLASE JMJD6"/>
    <property type="match status" value="1"/>
</dbReference>
<dbReference type="InterPro" id="IPR050910">
    <property type="entry name" value="JMJD6_ArgDemeth/LysHydrox"/>
</dbReference>
<dbReference type="GO" id="GO:0046872">
    <property type="term" value="F:metal ion binding"/>
    <property type="evidence" value="ECO:0007669"/>
    <property type="project" value="UniProtKB-KW"/>
</dbReference>
<dbReference type="RefSeq" id="XP_002107811.1">
    <property type="nucleotide sequence ID" value="XM_002107775.1"/>
</dbReference>
<evidence type="ECO:0000256" key="11">
    <source>
        <dbReference type="ARBA" id="ARBA00038068"/>
    </source>
</evidence>
<dbReference type="Proteomes" id="UP000009022">
    <property type="component" value="Unassembled WGS sequence"/>
</dbReference>
<keyword evidence="3" id="KW-0479">Metal-binding</keyword>
<dbReference type="Gene3D" id="2.60.120.650">
    <property type="entry name" value="Cupin"/>
    <property type="match status" value="1"/>
</dbReference>
<dbReference type="FunFam" id="2.60.120.650:FF:000010">
    <property type="entry name" value="bifunctional arginine demethylase and lysyl-hydroxylase JMJD6 isoform X2"/>
    <property type="match status" value="1"/>
</dbReference>
<evidence type="ECO:0000256" key="2">
    <source>
        <dbReference type="ARBA" id="ARBA00004123"/>
    </source>
</evidence>
<keyword evidence="5" id="KW-0223">Dioxygenase</keyword>
<feature type="compositionally biased region" description="Low complexity" evidence="12">
    <location>
        <begin position="340"/>
        <end position="363"/>
    </location>
</feature>
<gene>
    <name evidence="14" type="ORF">TRIADDRAFT_49617</name>
</gene>
<sequence>MDKRTRKRIRQAKKKARPELKGSYGWKKFNYAKTMDLSLNSVRDNVERVDVRSITHQEFIRQFEKPLKPVVLTGAMEKWPAMKKWTIERLKRKYKNQRFKCGEDDEGYSVKVKLKHLLEYMKHQDDDSPFYIFDGSFAEHSKKKRLLNNYEIPEFFQDDLFNYSEEKRRPPHRWFVLGPARSGTGIHIDPLGTSAWNSLISGHKRWALFPTTTPKELLKVSGKLGGNQRDEAVTWFSIIYPKTQLSTWPLQFKPLEILQKPGETVFVPGGWWHVVVNVDMTIAVTQNFCSPTNFHIVWSKTVRGRPKLSKKWYETLKRKRPEIAKIADQVDPNKSTGLASDSSSSSSSSSSDNDSSSSSSESDSASEEDHKRKRKSLSIGITLIMLW</sequence>
<evidence type="ECO:0000256" key="4">
    <source>
        <dbReference type="ARBA" id="ARBA00022853"/>
    </source>
</evidence>
<evidence type="ECO:0000313" key="14">
    <source>
        <dbReference type="EMBL" id="EDV28609.1"/>
    </source>
</evidence>
<dbReference type="InParanoid" id="B3RKJ2"/>
<dbReference type="FunFam" id="1.20.1280.270:FF:000001">
    <property type="entry name" value="Bifunctional arginine demethylase and lysyl-hydroxylase JMJD6"/>
    <property type="match status" value="1"/>
</dbReference>
<comment type="similarity">
    <text evidence="11">Belongs to the JMJD6 family.</text>
</comment>
<dbReference type="GO" id="GO:0005737">
    <property type="term" value="C:cytoplasm"/>
    <property type="evidence" value="ECO:0000318"/>
    <property type="project" value="GO_Central"/>
</dbReference>
<dbReference type="eggNOG" id="KOG2130">
    <property type="taxonomic scope" value="Eukaryota"/>
</dbReference>
<keyword evidence="10" id="KW-0539">Nucleus</keyword>
<dbReference type="EMBL" id="DS985241">
    <property type="protein sequence ID" value="EDV28609.1"/>
    <property type="molecule type" value="Genomic_DNA"/>
</dbReference>
<dbReference type="GO" id="GO:0033749">
    <property type="term" value="F:histone H4R3 demethylase activity"/>
    <property type="evidence" value="ECO:0000318"/>
    <property type="project" value="GO_Central"/>
</dbReference>
<dbReference type="GO" id="GO:0005634">
    <property type="term" value="C:nucleus"/>
    <property type="evidence" value="ECO:0000318"/>
    <property type="project" value="GO_Central"/>
</dbReference>
<dbReference type="Pfam" id="PF02373">
    <property type="entry name" value="JmjC"/>
    <property type="match status" value="1"/>
</dbReference>
<name>B3RKJ2_TRIAD</name>
<evidence type="ECO:0000256" key="8">
    <source>
        <dbReference type="ARBA" id="ARBA00023015"/>
    </source>
</evidence>
<keyword evidence="8" id="KW-0805">Transcription regulation</keyword>
<dbReference type="PANTHER" id="PTHR12480">
    <property type="entry name" value="ARGININE DEMETHYLASE AND LYSYL-HYDROXYLASE JMJD"/>
    <property type="match status" value="1"/>
</dbReference>
<dbReference type="GeneID" id="6749829"/>
<evidence type="ECO:0000256" key="5">
    <source>
        <dbReference type="ARBA" id="ARBA00022964"/>
    </source>
</evidence>
<dbReference type="PROSITE" id="PS51184">
    <property type="entry name" value="JMJC"/>
    <property type="match status" value="1"/>
</dbReference>
<dbReference type="SMART" id="SM00558">
    <property type="entry name" value="JmjC"/>
    <property type="match status" value="1"/>
</dbReference>
<dbReference type="GO" id="GO:0006909">
    <property type="term" value="P:phagocytosis"/>
    <property type="evidence" value="ECO:0000318"/>
    <property type="project" value="GO_Central"/>
</dbReference>
<comment type="subcellular location">
    <subcellularLocation>
        <location evidence="2">Nucleus</location>
    </subcellularLocation>
</comment>
<dbReference type="OrthoDB" id="424465at2759"/>
<dbReference type="KEGG" id="tad:TRIADDRAFT_49617"/>
<dbReference type="FunCoup" id="B3RKJ2">
    <property type="interactions" value="1244"/>
</dbReference>
<dbReference type="GO" id="GO:0106140">
    <property type="term" value="F:P-TEFb complex binding"/>
    <property type="evidence" value="ECO:0000318"/>
    <property type="project" value="GO_Central"/>
</dbReference>
<dbReference type="PhylomeDB" id="B3RKJ2"/>
<feature type="region of interest" description="Disordered" evidence="12">
    <location>
        <begin position="327"/>
        <end position="374"/>
    </location>
</feature>
<reference evidence="14 15" key="1">
    <citation type="journal article" date="2008" name="Nature">
        <title>The Trichoplax genome and the nature of placozoans.</title>
        <authorList>
            <person name="Srivastava M."/>
            <person name="Begovic E."/>
            <person name="Chapman J."/>
            <person name="Putnam N.H."/>
            <person name="Hellsten U."/>
            <person name="Kawashima T."/>
            <person name="Kuo A."/>
            <person name="Mitros T."/>
            <person name="Salamov A."/>
            <person name="Carpenter M.L."/>
            <person name="Signorovitch A.Y."/>
            <person name="Moreno M.A."/>
            <person name="Kamm K."/>
            <person name="Grimwood J."/>
            <person name="Schmutz J."/>
            <person name="Shapiro H."/>
            <person name="Grigoriev I.V."/>
            <person name="Buss L.W."/>
            <person name="Schierwater B."/>
            <person name="Dellaporta S.L."/>
            <person name="Rokhsar D.S."/>
        </authorList>
    </citation>
    <scope>NUCLEOTIDE SEQUENCE [LARGE SCALE GENOMIC DNA]</scope>
    <source>
        <strain evidence="14 15">Grell-BS-1999</strain>
    </source>
</reference>
<evidence type="ECO:0000256" key="3">
    <source>
        <dbReference type="ARBA" id="ARBA00022723"/>
    </source>
</evidence>
<keyword evidence="4" id="KW-0156">Chromatin regulator</keyword>
<dbReference type="STRING" id="10228.B3RKJ2"/>
<dbReference type="Gene3D" id="1.20.1280.270">
    <property type="match status" value="1"/>
</dbReference>
<protein>
    <recommendedName>
        <fullName evidence="13">JmjC domain-containing protein</fullName>
    </recommendedName>
</protein>
<dbReference type="HOGENOM" id="CLU_016785_8_0_1"/>
<dbReference type="SUPFAM" id="SSF51197">
    <property type="entry name" value="Clavaminate synthase-like"/>
    <property type="match status" value="1"/>
</dbReference>
<evidence type="ECO:0000259" key="13">
    <source>
        <dbReference type="PROSITE" id="PS51184"/>
    </source>
</evidence>
<comment type="cofactor">
    <cofactor evidence="1">
        <name>Fe(2+)</name>
        <dbReference type="ChEBI" id="CHEBI:29033"/>
    </cofactor>
</comment>
<dbReference type="CTD" id="6749829"/>
<keyword evidence="9" id="KW-0804">Transcription</keyword>
<keyword evidence="15" id="KW-1185">Reference proteome</keyword>
<dbReference type="OMA" id="NAWVAMR"/>
<accession>B3RKJ2</accession>
<proteinExistence type="inferred from homology"/>
<evidence type="ECO:0000256" key="12">
    <source>
        <dbReference type="SAM" id="MobiDB-lite"/>
    </source>
</evidence>
<evidence type="ECO:0000313" key="15">
    <source>
        <dbReference type="Proteomes" id="UP000009022"/>
    </source>
</evidence>
<dbReference type="AlphaFoldDB" id="B3RKJ2"/>
<evidence type="ECO:0000256" key="6">
    <source>
        <dbReference type="ARBA" id="ARBA00023002"/>
    </source>
</evidence>
<evidence type="ECO:0000256" key="9">
    <source>
        <dbReference type="ARBA" id="ARBA00023163"/>
    </source>
</evidence>
<keyword evidence="6" id="KW-0560">Oxidoreductase</keyword>
<evidence type="ECO:0000256" key="7">
    <source>
        <dbReference type="ARBA" id="ARBA00023004"/>
    </source>
</evidence>
<evidence type="ECO:0000256" key="1">
    <source>
        <dbReference type="ARBA" id="ARBA00001954"/>
    </source>
</evidence>
<dbReference type="InterPro" id="IPR003347">
    <property type="entry name" value="JmjC_dom"/>
</dbReference>
<evidence type="ECO:0000256" key="10">
    <source>
        <dbReference type="ARBA" id="ARBA00023242"/>
    </source>
</evidence>
<organism evidence="14 15">
    <name type="scientific">Trichoplax adhaerens</name>
    <name type="common">Trichoplax reptans</name>
    <dbReference type="NCBI Taxonomy" id="10228"/>
    <lineage>
        <taxon>Eukaryota</taxon>
        <taxon>Metazoa</taxon>
        <taxon>Placozoa</taxon>
        <taxon>Uniplacotomia</taxon>
        <taxon>Trichoplacea</taxon>
        <taxon>Trichoplacidae</taxon>
        <taxon>Trichoplax</taxon>
    </lineage>
</organism>
<keyword evidence="7" id="KW-0408">Iron</keyword>
<feature type="domain" description="JmjC" evidence="13">
    <location>
        <begin position="141"/>
        <end position="305"/>
    </location>
</feature>